<feature type="region of interest" description="Disordered" evidence="1">
    <location>
        <begin position="916"/>
        <end position="971"/>
    </location>
</feature>
<accession>A0A1B7Y9M8</accession>
<feature type="region of interest" description="Disordered" evidence="1">
    <location>
        <begin position="628"/>
        <end position="663"/>
    </location>
</feature>
<reference evidence="3" key="1">
    <citation type="journal article" date="2017" name="BMC Genomics">
        <title>Gapless genome assembly of Colletotrichum higginsianum reveals chromosome structure and association of transposable elements with secondary metabolite gene clusters.</title>
        <authorList>
            <person name="Dallery J.-F."/>
            <person name="Lapalu N."/>
            <person name="Zampounis A."/>
            <person name="Pigne S."/>
            <person name="Luyten I."/>
            <person name="Amselem J."/>
            <person name="Wittenberg A.H.J."/>
            <person name="Zhou S."/>
            <person name="de Queiroz M.V."/>
            <person name="Robin G.P."/>
            <person name="Auger A."/>
            <person name="Hainaut M."/>
            <person name="Henrissat B."/>
            <person name="Kim K.-T."/>
            <person name="Lee Y.-H."/>
            <person name="Lespinet O."/>
            <person name="Schwartz D.C."/>
            <person name="Thon M.R."/>
            <person name="O'Connell R.J."/>
        </authorList>
    </citation>
    <scope>NUCLEOTIDE SEQUENCE [LARGE SCALE GENOMIC DNA]</scope>
    <source>
        <strain evidence="3">IMI 349063</strain>
    </source>
</reference>
<feature type="region of interest" description="Disordered" evidence="1">
    <location>
        <begin position="255"/>
        <end position="288"/>
    </location>
</feature>
<feature type="compositionally biased region" description="Polar residues" evidence="1">
    <location>
        <begin position="479"/>
        <end position="488"/>
    </location>
</feature>
<feature type="compositionally biased region" description="Polar residues" evidence="1">
    <location>
        <begin position="265"/>
        <end position="279"/>
    </location>
</feature>
<dbReference type="GeneID" id="28866640"/>
<organism evidence="2 3">
    <name type="scientific">Colletotrichum higginsianum (strain IMI 349063)</name>
    <name type="common">Crucifer anthracnose fungus</name>
    <dbReference type="NCBI Taxonomy" id="759273"/>
    <lineage>
        <taxon>Eukaryota</taxon>
        <taxon>Fungi</taxon>
        <taxon>Dikarya</taxon>
        <taxon>Ascomycota</taxon>
        <taxon>Pezizomycotina</taxon>
        <taxon>Sordariomycetes</taxon>
        <taxon>Hypocreomycetidae</taxon>
        <taxon>Glomerellales</taxon>
        <taxon>Glomerellaceae</taxon>
        <taxon>Colletotrichum</taxon>
        <taxon>Colletotrichum destructivum species complex</taxon>
    </lineage>
</organism>
<evidence type="ECO:0000313" key="3">
    <source>
        <dbReference type="Proteomes" id="UP000092177"/>
    </source>
</evidence>
<dbReference type="EMBL" id="LTAN01000005">
    <property type="protein sequence ID" value="OBR08793.1"/>
    <property type="molecule type" value="Genomic_DNA"/>
</dbReference>
<dbReference type="VEuPathDB" id="FungiDB:CH63R_07558"/>
<feature type="compositionally biased region" description="Basic residues" evidence="1">
    <location>
        <begin position="110"/>
        <end position="131"/>
    </location>
</feature>
<feature type="region of interest" description="Disordered" evidence="1">
    <location>
        <begin position="1"/>
        <end position="78"/>
    </location>
</feature>
<dbReference type="KEGG" id="chig:CH63R_07558"/>
<feature type="compositionally biased region" description="Polar residues" evidence="1">
    <location>
        <begin position="941"/>
        <end position="957"/>
    </location>
</feature>
<feature type="compositionally biased region" description="Basic and acidic residues" evidence="1">
    <location>
        <begin position="468"/>
        <end position="478"/>
    </location>
</feature>
<feature type="compositionally biased region" description="Polar residues" evidence="1">
    <location>
        <begin position="1"/>
        <end position="14"/>
    </location>
</feature>
<sequence>MGNTHSTESLQNQRDYGESNGKRSPHKLSKPRVGNHASPTPSTQAPRLLSSHSRTASYSLPPSRSNSQFAPQVLSCAPSPVRASSASQLSTLVPALDDPPLAEPEARPTKNWKRRASLFRSKSSHGPRKDRRRDTLMLGPPVPDRMSRANSMTWETQREMNTSRQVQVESWHVPGNRQSINYNLMSYESRRLLNLTEDLAACEESSIVSDNTFEVSPNTWKSSHPHQPAVAQLPRANSEVSLYAPVRRRSVIQTPGLATRLPTESPASRRSSLRYSGPTTPAGGRSRLNSIESSAHCIQPLTEVAPDDDYLPPPATEPVERALTPSDMDYRPLGFMKFGSLRITNGAASPLPSPVFEPQSKAEVTESRNGNEEHYLVQGTDLGKSESDSKNVETTASTMHTSTALSPINTSILTVESRRLRPNSPLGPESQTTSKHTALEDDLSADDVQLEYSAEVLTVRNDPNAKPSLERLRAEQSHKNSLAISRTDSGVVASPTAEQPKSLSKADSGYSSNISLRSFHGKQPAAGNDQRRCAALEDSEDEQPDSIVSPIAAVSNGSPNIDPINQADDLAADPSLPASSTLPPLPPKDEFLASPKSTKMTVTSPKFFFNLNAAGHSFRKDRKVPTAIDSANPVEDGPTSSESVRSGGASCDKSASALSIGTGSQRAGKFQRLMSGYGMRGPPAVHATHPSDKPVPSVPGDVQARLDEHSERFPTTSKRLTLRTQASKDTLNTIFSVSSNFLGVVPGHAEAEQAPLLLVDAGQVARKPAELSEKPRIPRRRSFQSIPASIAHAASSVMPRRSIHRKPLPPAFTDRTGFVAEPRTDEIQVGFESSITAIDNVGESVGKSAFDQAFMALAHHKPVHAPRERTLTMTAQMERSMAMPFHPIESMTPTSQHPGPRAYQNLQVPDLAAKRKTSPPISLHTRNPMNARKQAPRPKSAHSSETNQSRRQTLSRQNSRETIHSYPSTSAAAALDDALSVPPIPLMSPRRGMPVTEQPYAMRHMTVEDKWRPTNGCGSETGQDTRPAMRSLSTSVGHHQQRQLRHRSSYESYTQSGGPVARGPPALNLSPSQSGSYYQQQLINVQQQQWEQQGYYSPDAIQPGLSRSRSRSRSVHANDNPPYRVLHSYNSPAYRNVPIWG</sequence>
<keyword evidence="3" id="KW-1185">Reference proteome</keyword>
<evidence type="ECO:0000256" key="1">
    <source>
        <dbReference type="SAM" id="MobiDB-lite"/>
    </source>
</evidence>
<dbReference type="RefSeq" id="XP_018157311.1">
    <property type="nucleotide sequence ID" value="XM_018302533.1"/>
</dbReference>
<feature type="region of interest" description="Disordered" evidence="1">
    <location>
        <begin position="94"/>
        <end position="147"/>
    </location>
</feature>
<feature type="compositionally biased region" description="Polar residues" evidence="1">
    <location>
        <begin position="37"/>
        <end position="70"/>
    </location>
</feature>
<comment type="caution">
    <text evidence="2">The sequence shown here is derived from an EMBL/GenBank/DDBJ whole genome shotgun (WGS) entry which is preliminary data.</text>
</comment>
<protein>
    <submittedName>
        <fullName evidence="2">Proteophosphoglycan ppg4</fullName>
    </submittedName>
</protein>
<dbReference type="AlphaFoldDB" id="A0A1B7Y9M8"/>
<evidence type="ECO:0000313" key="2">
    <source>
        <dbReference type="EMBL" id="OBR08793.1"/>
    </source>
</evidence>
<feature type="region of interest" description="Disordered" evidence="1">
    <location>
        <begin position="1006"/>
        <end position="1074"/>
    </location>
</feature>
<feature type="region of interest" description="Disordered" evidence="1">
    <location>
        <begin position="420"/>
        <end position="442"/>
    </location>
</feature>
<name>A0A1B7Y9M8_COLHI</name>
<feature type="region of interest" description="Disordered" evidence="1">
    <location>
        <begin position="1096"/>
        <end position="1122"/>
    </location>
</feature>
<dbReference type="OrthoDB" id="5341904at2759"/>
<dbReference type="Proteomes" id="UP000092177">
    <property type="component" value="Chromosome 5"/>
</dbReference>
<proteinExistence type="predicted"/>
<gene>
    <name evidence="2" type="ORF">CH63R_07558</name>
</gene>
<feature type="compositionally biased region" description="Low complexity" evidence="1">
    <location>
        <begin position="567"/>
        <end position="582"/>
    </location>
</feature>
<feature type="region of interest" description="Disordered" evidence="1">
    <location>
        <begin position="459"/>
        <end position="587"/>
    </location>
</feature>